<keyword evidence="4 11" id="KW-0858">Xylan degradation</keyword>
<dbReference type="InterPro" id="IPR029058">
    <property type="entry name" value="AB_hydrolase_fold"/>
</dbReference>
<protein>
    <recommendedName>
        <fullName evidence="11">Feruloyl esterase C</fullName>
        <ecNumber evidence="11">3.1.1.73</ecNumber>
    </recommendedName>
    <alternativeName>
        <fullName evidence="11">Ferulic acid esterase C</fullName>
    </alternativeName>
</protein>
<name>A0AAN6V094_9PEZI</name>
<dbReference type="GO" id="GO:0030600">
    <property type="term" value="F:feruloyl esterase activity"/>
    <property type="evidence" value="ECO:0007669"/>
    <property type="project" value="UniProtKB-UniRule"/>
</dbReference>
<evidence type="ECO:0000313" key="13">
    <source>
        <dbReference type="Proteomes" id="UP001302676"/>
    </source>
</evidence>
<proteinExistence type="inferred from homology"/>
<dbReference type="AlphaFoldDB" id="A0AAN6V094"/>
<keyword evidence="8 11" id="KW-0624">Polysaccharide degradation</keyword>
<accession>A0AAN6V094</accession>
<dbReference type="SUPFAM" id="SSF53474">
    <property type="entry name" value="alpha/beta-Hydrolases"/>
    <property type="match status" value="1"/>
</dbReference>
<evidence type="ECO:0000313" key="12">
    <source>
        <dbReference type="EMBL" id="KAK4142031.1"/>
    </source>
</evidence>
<dbReference type="EMBL" id="MU853603">
    <property type="protein sequence ID" value="KAK4142031.1"/>
    <property type="molecule type" value="Genomic_DNA"/>
</dbReference>
<reference evidence="12" key="1">
    <citation type="journal article" date="2023" name="Mol. Phylogenet. Evol.">
        <title>Genome-scale phylogeny and comparative genomics of the fungal order Sordariales.</title>
        <authorList>
            <person name="Hensen N."/>
            <person name="Bonometti L."/>
            <person name="Westerberg I."/>
            <person name="Brannstrom I.O."/>
            <person name="Guillou S."/>
            <person name="Cros-Aarteil S."/>
            <person name="Calhoun S."/>
            <person name="Haridas S."/>
            <person name="Kuo A."/>
            <person name="Mondo S."/>
            <person name="Pangilinan J."/>
            <person name="Riley R."/>
            <person name="LaButti K."/>
            <person name="Andreopoulos B."/>
            <person name="Lipzen A."/>
            <person name="Chen C."/>
            <person name="Yan M."/>
            <person name="Daum C."/>
            <person name="Ng V."/>
            <person name="Clum A."/>
            <person name="Steindorff A."/>
            <person name="Ohm R.A."/>
            <person name="Martin F."/>
            <person name="Silar P."/>
            <person name="Natvig D.O."/>
            <person name="Lalanne C."/>
            <person name="Gautier V."/>
            <person name="Ament-Velasquez S.L."/>
            <person name="Kruys A."/>
            <person name="Hutchinson M.I."/>
            <person name="Powell A.J."/>
            <person name="Barry K."/>
            <person name="Miller A.N."/>
            <person name="Grigoriev I.V."/>
            <person name="Debuchy R."/>
            <person name="Gladieux P."/>
            <person name="Hiltunen Thoren M."/>
            <person name="Johannesson H."/>
        </authorList>
    </citation>
    <scope>NUCLEOTIDE SEQUENCE</scope>
    <source>
        <strain evidence="12">CBS 141.50</strain>
    </source>
</reference>
<feature type="signal peptide" evidence="11">
    <location>
        <begin position="1"/>
        <end position="20"/>
    </location>
</feature>
<evidence type="ECO:0000256" key="3">
    <source>
        <dbReference type="ARBA" id="ARBA00022525"/>
    </source>
</evidence>
<evidence type="ECO:0000256" key="2">
    <source>
        <dbReference type="ARBA" id="ARBA00010278"/>
    </source>
</evidence>
<sequence>MLFSAQPLVGLALLANTAMAALSSGCGKAPTIESGIKTITVDGTQREFTIRVPENYQNDQGHKLIYGLHWVGGRMDQVANGGDTGSKGWKYFGLQDVANETAIFVAPQGLNGGWPNSGGSDLAFIDSMNAYIDEGLCVDQSQRFSIGFSYGASMTYAIACARASDFRGVAAIAAGQLSGCDGGNDPIAYFGIHGVRDGTLSIDGGRTLRDRFVTNNGCDSMAGAKEPASGSRTHITTAATGCKEGYPVQWAAHDGGHIQAAADAPYAEEEGDHSWVGPEVWAFWTLPELSTSA</sequence>
<organism evidence="12 13">
    <name type="scientific">Dichotomopilus funicola</name>
    <dbReference type="NCBI Taxonomy" id="1934379"/>
    <lineage>
        <taxon>Eukaryota</taxon>
        <taxon>Fungi</taxon>
        <taxon>Dikarya</taxon>
        <taxon>Ascomycota</taxon>
        <taxon>Pezizomycotina</taxon>
        <taxon>Sordariomycetes</taxon>
        <taxon>Sordariomycetidae</taxon>
        <taxon>Sordariales</taxon>
        <taxon>Chaetomiaceae</taxon>
        <taxon>Dichotomopilus</taxon>
    </lineage>
</organism>
<gene>
    <name evidence="12" type="ORF">C8A04DRAFT_13623</name>
</gene>
<dbReference type="RefSeq" id="XP_062635402.1">
    <property type="nucleotide sequence ID" value="XM_062777784.1"/>
</dbReference>
<keyword evidence="5 11" id="KW-0732">Signal</keyword>
<evidence type="ECO:0000256" key="9">
    <source>
        <dbReference type="ARBA" id="ARBA00025250"/>
    </source>
</evidence>
<comment type="function">
    <text evidence="9 11">Involved in degradation of plant cell walls. Hydrolyzes the feruloyl-arabinose ester bond in arabinoxylans, and the feruloyl-galactose ester bond in pectin. Active against paranitrophenyl-acetate, methyl ferulate and wheat arabinoxylan.</text>
</comment>
<dbReference type="GO" id="GO:0045493">
    <property type="term" value="P:xylan catabolic process"/>
    <property type="evidence" value="ECO:0007669"/>
    <property type="project" value="UniProtKB-UniRule"/>
</dbReference>
<comment type="similarity">
    <text evidence="2 11">Belongs to the faeC family.</text>
</comment>
<evidence type="ECO:0000256" key="6">
    <source>
        <dbReference type="ARBA" id="ARBA00022801"/>
    </source>
</evidence>
<dbReference type="GeneID" id="87814397"/>
<keyword evidence="3 11" id="KW-0964">Secreted</keyword>
<comment type="catalytic activity">
    <reaction evidence="10 11">
        <text>feruloyl-polysaccharide + H2O = ferulate + polysaccharide.</text>
        <dbReference type="EC" id="3.1.1.73"/>
    </reaction>
</comment>
<comment type="caution">
    <text evidence="12">The sequence shown here is derived from an EMBL/GenBank/DDBJ whole genome shotgun (WGS) entry which is preliminary data.</text>
</comment>
<dbReference type="GO" id="GO:0005576">
    <property type="term" value="C:extracellular region"/>
    <property type="evidence" value="ECO:0007669"/>
    <property type="project" value="UniProtKB-SubCell"/>
</dbReference>
<evidence type="ECO:0000256" key="1">
    <source>
        <dbReference type="ARBA" id="ARBA00004613"/>
    </source>
</evidence>
<reference evidence="12" key="2">
    <citation type="submission" date="2023-05" db="EMBL/GenBank/DDBJ databases">
        <authorList>
            <consortium name="Lawrence Berkeley National Laboratory"/>
            <person name="Steindorff A."/>
            <person name="Hensen N."/>
            <person name="Bonometti L."/>
            <person name="Westerberg I."/>
            <person name="Brannstrom I.O."/>
            <person name="Guillou S."/>
            <person name="Cros-Aarteil S."/>
            <person name="Calhoun S."/>
            <person name="Haridas S."/>
            <person name="Kuo A."/>
            <person name="Mondo S."/>
            <person name="Pangilinan J."/>
            <person name="Riley R."/>
            <person name="Labutti K."/>
            <person name="Andreopoulos B."/>
            <person name="Lipzen A."/>
            <person name="Chen C."/>
            <person name="Yanf M."/>
            <person name="Daum C."/>
            <person name="Ng V."/>
            <person name="Clum A."/>
            <person name="Ohm R."/>
            <person name="Martin F."/>
            <person name="Silar P."/>
            <person name="Natvig D."/>
            <person name="Lalanne C."/>
            <person name="Gautier V."/>
            <person name="Ament-Velasquez S.L."/>
            <person name="Kruys A."/>
            <person name="Hutchinson M.I."/>
            <person name="Powell A.J."/>
            <person name="Barry K."/>
            <person name="Miller A.N."/>
            <person name="Grigoriev I.V."/>
            <person name="Debuchy R."/>
            <person name="Gladieux P."/>
            <person name="Thoren M.H."/>
            <person name="Johannesson H."/>
        </authorList>
    </citation>
    <scope>NUCLEOTIDE SEQUENCE</scope>
    <source>
        <strain evidence="12">CBS 141.50</strain>
    </source>
</reference>
<dbReference type="InterPro" id="IPR043595">
    <property type="entry name" value="FaeB/C/D"/>
</dbReference>
<dbReference type="Gene3D" id="3.40.50.1820">
    <property type="entry name" value="alpha/beta hydrolase"/>
    <property type="match status" value="1"/>
</dbReference>
<dbReference type="Proteomes" id="UP001302676">
    <property type="component" value="Unassembled WGS sequence"/>
</dbReference>
<evidence type="ECO:0000256" key="4">
    <source>
        <dbReference type="ARBA" id="ARBA00022651"/>
    </source>
</evidence>
<dbReference type="PANTHER" id="PTHR38050:SF1">
    <property type="entry name" value="FERULOYL ESTERASE C"/>
    <property type="match status" value="1"/>
</dbReference>
<evidence type="ECO:0000256" key="11">
    <source>
        <dbReference type="RuleBase" id="RU367094"/>
    </source>
</evidence>
<dbReference type="PANTHER" id="PTHR38050">
    <property type="match status" value="1"/>
</dbReference>
<keyword evidence="13" id="KW-1185">Reference proteome</keyword>
<evidence type="ECO:0000256" key="5">
    <source>
        <dbReference type="ARBA" id="ARBA00022729"/>
    </source>
</evidence>
<dbReference type="EC" id="3.1.1.73" evidence="11"/>
<keyword evidence="6 11" id="KW-0378">Hydrolase</keyword>
<evidence type="ECO:0000256" key="7">
    <source>
        <dbReference type="ARBA" id="ARBA00023277"/>
    </source>
</evidence>
<comment type="subcellular location">
    <subcellularLocation>
        <location evidence="1 11">Secreted</location>
    </subcellularLocation>
</comment>
<keyword evidence="7 11" id="KW-0119">Carbohydrate metabolism</keyword>
<evidence type="ECO:0000256" key="10">
    <source>
        <dbReference type="ARBA" id="ARBA00034075"/>
    </source>
</evidence>
<evidence type="ECO:0000256" key="8">
    <source>
        <dbReference type="ARBA" id="ARBA00023326"/>
    </source>
</evidence>
<feature type="chain" id="PRO_5042668516" description="Feruloyl esterase C" evidence="11">
    <location>
        <begin position="21"/>
        <end position="293"/>
    </location>
</feature>